<comment type="caution">
    <text evidence="1">The sequence shown here is derived from an EMBL/GenBank/DDBJ whole genome shotgun (WGS) entry which is preliminary data.</text>
</comment>
<name>A0A919X8F7_9BACI</name>
<gene>
    <name evidence="1" type="ORF">J43TS3_10560</name>
</gene>
<proteinExistence type="predicted"/>
<reference evidence="1" key="1">
    <citation type="submission" date="2021-03" db="EMBL/GenBank/DDBJ databases">
        <title>Antimicrobial resistance genes in bacteria isolated from Japanese honey, and their potential for conferring macrolide and lincosamide resistance in the American foulbrood pathogen Paenibacillus larvae.</title>
        <authorList>
            <person name="Okamoto M."/>
            <person name="Kumagai M."/>
            <person name="Kanamori H."/>
            <person name="Takamatsu D."/>
        </authorList>
    </citation>
    <scope>NUCLEOTIDE SEQUENCE</scope>
    <source>
        <strain evidence="1">J43TS3</strain>
    </source>
</reference>
<dbReference type="EMBL" id="BORP01000001">
    <property type="protein sequence ID" value="GIO26445.1"/>
    <property type="molecule type" value="Genomic_DNA"/>
</dbReference>
<sequence length="51" mass="6100">MVERELFKNMMKRVIDDTEKNKIRSSDELIQTLIKEINDQNIITKNKHIAN</sequence>
<protein>
    <submittedName>
        <fullName evidence="1">Uncharacterized protein</fullName>
    </submittedName>
</protein>
<keyword evidence="2" id="KW-1185">Reference proteome</keyword>
<dbReference type="RefSeq" id="WP_212919903.1">
    <property type="nucleotide sequence ID" value="NZ_BORP01000001.1"/>
</dbReference>
<evidence type="ECO:0000313" key="1">
    <source>
        <dbReference type="EMBL" id="GIO26445.1"/>
    </source>
</evidence>
<dbReference type="AlphaFoldDB" id="A0A919X8F7"/>
<organism evidence="1 2">
    <name type="scientific">Ornithinibacillus bavariensis</name>
    <dbReference type="NCBI Taxonomy" id="545502"/>
    <lineage>
        <taxon>Bacteria</taxon>
        <taxon>Bacillati</taxon>
        <taxon>Bacillota</taxon>
        <taxon>Bacilli</taxon>
        <taxon>Bacillales</taxon>
        <taxon>Bacillaceae</taxon>
        <taxon>Ornithinibacillus</taxon>
    </lineage>
</organism>
<accession>A0A919X8F7</accession>
<dbReference type="Proteomes" id="UP000676917">
    <property type="component" value="Unassembled WGS sequence"/>
</dbReference>
<evidence type="ECO:0000313" key="2">
    <source>
        <dbReference type="Proteomes" id="UP000676917"/>
    </source>
</evidence>